<evidence type="ECO:0000313" key="6">
    <source>
        <dbReference type="EMBL" id="MDG0808190.1"/>
    </source>
</evidence>
<dbReference type="AlphaFoldDB" id="A0A9X4KP74"/>
<dbReference type="InterPro" id="IPR050107">
    <property type="entry name" value="ABC_carbohydrate_import_ATPase"/>
</dbReference>
<evidence type="ECO:0000256" key="3">
    <source>
        <dbReference type="ARBA" id="ARBA00022741"/>
    </source>
</evidence>
<evidence type="ECO:0000256" key="2">
    <source>
        <dbReference type="ARBA" id="ARBA00022737"/>
    </source>
</evidence>
<dbReference type="RefSeq" id="WP_277528511.1">
    <property type="nucleotide sequence ID" value="NZ_JAPDIA010000001.1"/>
</dbReference>
<dbReference type="PROSITE" id="PS50893">
    <property type="entry name" value="ABC_TRANSPORTER_2"/>
    <property type="match status" value="1"/>
</dbReference>
<dbReference type="GO" id="GO:0005524">
    <property type="term" value="F:ATP binding"/>
    <property type="evidence" value="ECO:0007669"/>
    <property type="project" value="UniProtKB-KW"/>
</dbReference>
<keyword evidence="2" id="KW-0677">Repeat</keyword>
<dbReference type="SUPFAM" id="SSF52540">
    <property type="entry name" value="P-loop containing nucleoside triphosphate hydrolases"/>
    <property type="match status" value="1"/>
</dbReference>
<dbReference type="Proteomes" id="UP001153404">
    <property type="component" value="Unassembled WGS sequence"/>
</dbReference>
<keyword evidence="1" id="KW-0813">Transport</keyword>
<gene>
    <name evidence="6" type="ORF">OMP40_01255</name>
</gene>
<evidence type="ECO:0000313" key="7">
    <source>
        <dbReference type="Proteomes" id="UP001153404"/>
    </source>
</evidence>
<dbReference type="PROSITE" id="PS00211">
    <property type="entry name" value="ABC_TRANSPORTER_1"/>
    <property type="match status" value="1"/>
</dbReference>
<evidence type="ECO:0000259" key="5">
    <source>
        <dbReference type="PROSITE" id="PS50893"/>
    </source>
</evidence>
<accession>A0A9X4KP74</accession>
<organism evidence="6 7">
    <name type="scientific">Cohnella rhizosphaerae</name>
    <dbReference type="NCBI Taxonomy" id="1457232"/>
    <lineage>
        <taxon>Bacteria</taxon>
        <taxon>Bacillati</taxon>
        <taxon>Bacillota</taxon>
        <taxon>Bacilli</taxon>
        <taxon>Bacillales</taxon>
        <taxon>Paenibacillaceae</taxon>
        <taxon>Cohnella</taxon>
    </lineage>
</organism>
<protein>
    <submittedName>
        <fullName evidence="6">ATP-binding cassette domain-containing protein</fullName>
    </submittedName>
</protein>
<keyword evidence="4 6" id="KW-0067">ATP-binding</keyword>
<comment type="caution">
    <text evidence="6">The sequence shown here is derived from an EMBL/GenBank/DDBJ whole genome shotgun (WGS) entry which is preliminary data.</text>
</comment>
<proteinExistence type="predicted"/>
<keyword evidence="3" id="KW-0547">Nucleotide-binding</keyword>
<evidence type="ECO:0000256" key="4">
    <source>
        <dbReference type="ARBA" id="ARBA00022840"/>
    </source>
</evidence>
<name>A0A9X4KP74_9BACL</name>
<reference evidence="6" key="1">
    <citation type="submission" date="2022-10" db="EMBL/GenBank/DDBJ databases">
        <title>Comparative genomic analysis of Cohnella hashimotonis sp. nov., isolated from the International Space Station.</title>
        <authorList>
            <person name="Simpson A."/>
            <person name="Venkateswaran K."/>
        </authorList>
    </citation>
    <scope>NUCLEOTIDE SEQUENCE</scope>
    <source>
        <strain evidence="6">DSM 28161</strain>
    </source>
</reference>
<dbReference type="PANTHER" id="PTHR43790">
    <property type="entry name" value="CARBOHYDRATE TRANSPORT ATP-BINDING PROTEIN MG119-RELATED"/>
    <property type="match status" value="1"/>
</dbReference>
<dbReference type="InterPro" id="IPR017871">
    <property type="entry name" value="ABC_transporter-like_CS"/>
</dbReference>
<sequence>MAGAGRTELADTLFGQMRMDHGAIYRDEKRIEVGDPHDAVKQNLGYVRENRIDSGLLMNMSVTENLSISSLDKINRYKFLHRGEERELALDKIVGLDIKLNHLNQQVKYLSGGNQQKVMLGRWLAADSEVYLLDEPTQGIDVGAKAELYVQIHNLARQGKGILLISSDIQELVGLCNRILVMRDGKIIKDCKSSETSEEKIAALIS</sequence>
<keyword evidence="7" id="KW-1185">Reference proteome</keyword>
<dbReference type="EMBL" id="JAPDIA010000001">
    <property type="protein sequence ID" value="MDG0808190.1"/>
    <property type="molecule type" value="Genomic_DNA"/>
</dbReference>
<dbReference type="CDD" id="cd03215">
    <property type="entry name" value="ABC_Carb_Monos_II"/>
    <property type="match status" value="1"/>
</dbReference>
<dbReference type="Gene3D" id="3.40.50.300">
    <property type="entry name" value="P-loop containing nucleotide triphosphate hydrolases"/>
    <property type="match status" value="1"/>
</dbReference>
<dbReference type="PANTHER" id="PTHR43790:SF9">
    <property type="entry name" value="GALACTOFURANOSE TRANSPORTER ATP-BINDING PROTEIN YTFR"/>
    <property type="match status" value="1"/>
</dbReference>
<evidence type="ECO:0000256" key="1">
    <source>
        <dbReference type="ARBA" id="ARBA00022448"/>
    </source>
</evidence>
<dbReference type="Pfam" id="PF00005">
    <property type="entry name" value="ABC_tran"/>
    <property type="match status" value="1"/>
</dbReference>
<dbReference type="InterPro" id="IPR003439">
    <property type="entry name" value="ABC_transporter-like_ATP-bd"/>
</dbReference>
<dbReference type="InterPro" id="IPR027417">
    <property type="entry name" value="P-loop_NTPase"/>
</dbReference>
<dbReference type="GO" id="GO:0016887">
    <property type="term" value="F:ATP hydrolysis activity"/>
    <property type="evidence" value="ECO:0007669"/>
    <property type="project" value="InterPro"/>
</dbReference>
<feature type="domain" description="ABC transporter" evidence="5">
    <location>
        <begin position="1"/>
        <end position="205"/>
    </location>
</feature>